<protein>
    <submittedName>
        <fullName evidence="2">Uncharacterized protein</fullName>
    </submittedName>
</protein>
<feature type="region of interest" description="Disordered" evidence="1">
    <location>
        <begin position="1"/>
        <end position="81"/>
    </location>
</feature>
<feature type="compositionally biased region" description="Acidic residues" evidence="1">
    <location>
        <begin position="23"/>
        <end position="46"/>
    </location>
</feature>
<dbReference type="GeneID" id="36624958"/>
<keyword evidence="3" id="KW-1185">Reference proteome</keyword>
<dbReference type="AlphaFoldDB" id="A0A2T3ZXJ2"/>
<evidence type="ECO:0000256" key="1">
    <source>
        <dbReference type="SAM" id="MobiDB-lite"/>
    </source>
</evidence>
<accession>A0A2T3ZXJ2</accession>
<gene>
    <name evidence="2" type="ORF">M431DRAFT_486530</name>
</gene>
<dbReference type="Proteomes" id="UP000241690">
    <property type="component" value="Unassembled WGS sequence"/>
</dbReference>
<proteinExistence type="predicted"/>
<organism evidence="2 3">
    <name type="scientific">Trichoderma harzianum CBS 226.95</name>
    <dbReference type="NCBI Taxonomy" id="983964"/>
    <lineage>
        <taxon>Eukaryota</taxon>
        <taxon>Fungi</taxon>
        <taxon>Dikarya</taxon>
        <taxon>Ascomycota</taxon>
        <taxon>Pezizomycotina</taxon>
        <taxon>Sordariomycetes</taxon>
        <taxon>Hypocreomycetidae</taxon>
        <taxon>Hypocreales</taxon>
        <taxon>Hypocreaceae</taxon>
        <taxon>Trichoderma</taxon>
    </lineage>
</organism>
<dbReference type="RefSeq" id="XP_024769208.1">
    <property type="nucleotide sequence ID" value="XM_024916389.1"/>
</dbReference>
<reference evidence="2 3" key="1">
    <citation type="submission" date="2016-07" db="EMBL/GenBank/DDBJ databases">
        <title>Multiple horizontal gene transfer events from other fungi enriched the ability of initially mycotrophic Trichoderma (Ascomycota) to feed on dead plant biomass.</title>
        <authorList>
            <consortium name="DOE Joint Genome Institute"/>
            <person name="Aerts A."/>
            <person name="Atanasova L."/>
            <person name="Chenthamara K."/>
            <person name="Zhang J."/>
            <person name="Grujic M."/>
            <person name="Henrissat B."/>
            <person name="Kuo A."/>
            <person name="Salamov A."/>
            <person name="Lipzen A."/>
            <person name="Labutti K."/>
            <person name="Barry K."/>
            <person name="Miao Y."/>
            <person name="Rahimi M.J."/>
            <person name="Shen Q."/>
            <person name="Grigoriev I.V."/>
            <person name="Kubicek C.P."/>
            <person name="Druzhinina I.S."/>
        </authorList>
    </citation>
    <scope>NUCLEOTIDE SEQUENCE [LARGE SCALE GENOMIC DNA]</scope>
    <source>
        <strain evidence="2 3">CBS 226.95</strain>
    </source>
</reference>
<evidence type="ECO:0000313" key="2">
    <source>
        <dbReference type="EMBL" id="PTB49531.1"/>
    </source>
</evidence>
<evidence type="ECO:0000313" key="3">
    <source>
        <dbReference type="Proteomes" id="UP000241690"/>
    </source>
</evidence>
<dbReference type="EMBL" id="KZ679691">
    <property type="protein sequence ID" value="PTB49531.1"/>
    <property type="molecule type" value="Genomic_DNA"/>
</dbReference>
<name>A0A2T3ZXJ2_TRIHA</name>
<sequence>MKRTMSMAGELVPSARKRRDPPGEGDESDSDTDSDSEGDTDDEDDQPLSRKRKGGAGAKPIGRKAKKPTRPSPGLLGPSPDVWTDIDFKLEPTGVSAGQRYLLHHSLFRPANFEAVKRHVSGKNMTTSSDRRKAFDDATQRALRALEAGDSHVVPEWVPEADDADGYGQRKNPKMSPWVPLVDRLELLNRWPGLYFAKRYAKFWPMTMAQLLSPVERPNEDVD</sequence>